<keyword evidence="2" id="KW-1185">Reference proteome</keyword>
<protein>
    <recommendedName>
        <fullName evidence="3">SMI1/KNR4 family protein</fullName>
    </recommendedName>
</protein>
<dbReference type="RefSeq" id="WP_344875853.1">
    <property type="nucleotide sequence ID" value="NZ_BAABAL010000012.1"/>
</dbReference>
<reference evidence="2" key="1">
    <citation type="journal article" date="2019" name="Int. J. Syst. Evol. Microbiol.">
        <title>The Global Catalogue of Microorganisms (GCM) 10K type strain sequencing project: providing services to taxonomists for standard genome sequencing and annotation.</title>
        <authorList>
            <consortium name="The Broad Institute Genomics Platform"/>
            <consortium name="The Broad Institute Genome Sequencing Center for Infectious Disease"/>
            <person name="Wu L."/>
            <person name="Ma J."/>
        </authorList>
    </citation>
    <scope>NUCLEOTIDE SEQUENCE [LARGE SCALE GENOMIC DNA]</scope>
    <source>
        <strain evidence="2">JCM 17342</strain>
    </source>
</reference>
<proteinExistence type="predicted"/>
<gene>
    <name evidence="1" type="ORF">GCM10022247_34170</name>
</gene>
<accession>A0ABP7SAX4</accession>
<dbReference type="EMBL" id="BAABAL010000012">
    <property type="protein sequence ID" value="GAA4009230.1"/>
    <property type="molecule type" value="Genomic_DNA"/>
</dbReference>
<name>A0ABP7SAX4_9PSEU</name>
<evidence type="ECO:0000313" key="2">
    <source>
        <dbReference type="Proteomes" id="UP001501747"/>
    </source>
</evidence>
<evidence type="ECO:0000313" key="1">
    <source>
        <dbReference type="EMBL" id="GAA4009230.1"/>
    </source>
</evidence>
<organism evidence="1 2">
    <name type="scientific">Allokutzneria multivorans</name>
    <dbReference type="NCBI Taxonomy" id="1142134"/>
    <lineage>
        <taxon>Bacteria</taxon>
        <taxon>Bacillati</taxon>
        <taxon>Actinomycetota</taxon>
        <taxon>Actinomycetes</taxon>
        <taxon>Pseudonocardiales</taxon>
        <taxon>Pseudonocardiaceae</taxon>
        <taxon>Allokutzneria</taxon>
    </lineage>
</organism>
<evidence type="ECO:0008006" key="3">
    <source>
        <dbReference type="Google" id="ProtNLM"/>
    </source>
</evidence>
<comment type="caution">
    <text evidence="1">The sequence shown here is derived from an EMBL/GenBank/DDBJ whole genome shotgun (WGS) entry which is preliminary data.</text>
</comment>
<sequence>MCDPQQDRPAWEKLVGLGESSEGGGFYAFESALHVFSTQRAQEWNAPELWRDGFANLEPDWWFFAEDVFADQFFRAPTGEVGVFRAEEGEAEMLAPDLEAWAELILGDFEVWTGYPLAHEWQEEHGRLAEGERLTPKIPFVVGGGYELGNLYAASAVEIMAFRASFAAQVESLSDGTEIRLTFE</sequence>
<dbReference type="Proteomes" id="UP001501747">
    <property type="component" value="Unassembled WGS sequence"/>
</dbReference>